<evidence type="ECO:0000313" key="3">
    <source>
        <dbReference type="Proteomes" id="UP001331761"/>
    </source>
</evidence>
<dbReference type="AlphaFoldDB" id="A0AAN8GA86"/>
<dbReference type="EMBL" id="WIXE01007619">
    <property type="protein sequence ID" value="KAK5980273.1"/>
    <property type="molecule type" value="Genomic_DNA"/>
</dbReference>
<keyword evidence="3" id="KW-1185">Reference proteome</keyword>
<evidence type="ECO:0000313" key="2">
    <source>
        <dbReference type="EMBL" id="KAK5980273.1"/>
    </source>
</evidence>
<proteinExistence type="predicted"/>
<feature type="signal peptide" evidence="1">
    <location>
        <begin position="1"/>
        <end position="28"/>
    </location>
</feature>
<comment type="caution">
    <text evidence="2">The sequence shown here is derived from an EMBL/GenBank/DDBJ whole genome shotgun (WGS) entry which is preliminary data.</text>
</comment>
<feature type="chain" id="PRO_5042852873" evidence="1">
    <location>
        <begin position="29"/>
        <end position="159"/>
    </location>
</feature>
<name>A0AAN8GA86_TRICO</name>
<protein>
    <submittedName>
        <fullName evidence="2">Uncharacterized protein</fullName>
    </submittedName>
</protein>
<accession>A0AAN8GA86</accession>
<organism evidence="2 3">
    <name type="scientific">Trichostrongylus colubriformis</name>
    <name type="common">Black scour worm</name>
    <dbReference type="NCBI Taxonomy" id="6319"/>
    <lineage>
        <taxon>Eukaryota</taxon>
        <taxon>Metazoa</taxon>
        <taxon>Ecdysozoa</taxon>
        <taxon>Nematoda</taxon>
        <taxon>Chromadorea</taxon>
        <taxon>Rhabditida</taxon>
        <taxon>Rhabditina</taxon>
        <taxon>Rhabditomorpha</taxon>
        <taxon>Strongyloidea</taxon>
        <taxon>Trichostrongylidae</taxon>
        <taxon>Trichostrongylus</taxon>
    </lineage>
</organism>
<keyword evidence="1" id="KW-0732">Signal</keyword>
<sequence length="159" mass="17706">MNIRNRFPFGRSVLLIAAMTTISTSAEGESSSNFTESRTDYAPLLSCIDEIQGVLEGVNYDQPSRTVDCGRAVQYCQKISGHFISAISESNIVMRGCDSIQIEGQFDGIPCQKEGCYEEMIDLEMYNICCCSASMCNSTPYQQNTLLITFFLSLWLITL</sequence>
<dbReference type="Proteomes" id="UP001331761">
    <property type="component" value="Unassembled WGS sequence"/>
</dbReference>
<evidence type="ECO:0000256" key="1">
    <source>
        <dbReference type="SAM" id="SignalP"/>
    </source>
</evidence>
<reference evidence="2 3" key="1">
    <citation type="submission" date="2019-10" db="EMBL/GenBank/DDBJ databases">
        <title>Assembly and Annotation for the nematode Trichostrongylus colubriformis.</title>
        <authorList>
            <person name="Martin J."/>
        </authorList>
    </citation>
    <scope>NUCLEOTIDE SEQUENCE [LARGE SCALE GENOMIC DNA]</scope>
    <source>
        <strain evidence="2">G859</strain>
        <tissue evidence="2">Whole worm</tissue>
    </source>
</reference>
<gene>
    <name evidence="2" type="ORF">GCK32_007958</name>
</gene>